<evidence type="ECO:0000313" key="2">
    <source>
        <dbReference type="Proteomes" id="UP000002039"/>
    </source>
</evidence>
<name>A0ABP2EQ81_AJEDR</name>
<dbReference type="RefSeq" id="XP_045272451.1">
    <property type="nucleotide sequence ID" value="XM_045416804.1"/>
</dbReference>
<keyword evidence="2" id="KW-1185">Reference proteome</keyword>
<sequence length="128" mass="14847">MPGQRLYRQRRDDCRLTELQKTLTTSEALQELSARVCKKLLMRRLIAKKGTALLEARDWSEEEMEKAADLKIRCSDRAEENEDIVMSDSIPALSADKKQSEKLQRCSQEAQQQSDIVIRVLKLKNFYS</sequence>
<accession>A0ABP2EQ81</accession>
<dbReference type="GeneID" id="69023916"/>
<evidence type="ECO:0000313" key="1">
    <source>
        <dbReference type="EMBL" id="EEQ84496.2"/>
    </source>
</evidence>
<proteinExistence type="predicted"/>
<reference evidence="2" key="1">
    <citation type="journal article" date="2015" name="PLoS Genet.">
        <title>The dynamic genome and transcriptome of the human fungal pathogen Blastomyces and close relative Emmonsia.</title>
        <authorList>
            <person name="Munoz J.F."/>
            <person name="Gauthier G.M."/>
            <person name="Desjardins C.A."/>
            <person name="Gallo J.E."/>
            <person name="Holder J."/>
            <person name="Sullivan T.D."/>
            <person name="Marty A.J."/>
            <person name="Carmen J.C."/>
            <person name="Chen Z."/>
            <person name="Ding L."/>
            <person name="Gujja S."/>
            <person name="Magrini V."/>
            <person name="Misas E."/>
            <person name="Mitreva M."/>
            <person name="Priest M."/>
            <person name="Saif S."/>
            <person name="Whiston E.A."/>
            <person name="Young S."/>
            <person name="Zeng Q."/>
            <person name="Goldman W.E."/>
            <person name="Mardis E.R."/>
            <person name="Taylor J.W."/>
            <person name="McEwen J.G."/>
            <person name="Clay O.K."/>
            <person name="Klein B.S."/>
            <person name="Cuomo C.A."/>
        </authorList>
    </citation>
    <scope>NUCLEOTIDE SEQUENCE [LARGE SCALE GENOMIC DNA]</scope>
    <source>
        <strain evidence="2">ER-3 / ATCC MYA-2586</strain>
    </source>
</reference>
<organism evidence="1 2">
    <name type="scientific">Ajellomyces dermatitidis (strain ER-3 / ATCC MYA-2586)</name>
    <name type="common">Blastomyces dermatitidis</name>
    <dbReference type="NCBI Taxonomy" id="559297"/>
    <lineage>
        <taxon>Eukaryota</taxon>
        <taxon>Fungi</taxon>
        <taxon>Dikarya</taxon>
        <taxon>Ascomycota</taxon>
        <taxon>Pezizomycotina</taxon>
        <taxon>Eurotiomycetes</taxon>
        <taxon>Eurotiomycetidae</taxon>
        <taxon>Onygenales</taxon>
        <taxon>Ajellomycetaceae</taxon>
        <taxon>Blastomyces</taxon>
    </lineage>
</organism>
<dbReference type="Proteomes" id="UP000002039">
    <property type="component" value="Unassembled WGS sequence"/>
</dbReference>
<protein>
    <submittedName>
        <fullName evidence="1">Uncharacterized protein</fullName>
    </submittedName>
</protein>
<gene>
    <name evidence="1" type="ORF">BDCG_01301</name>
</gene>
<dbReference type="EMBL" id="EQ999973">
    <property type="protein sequence ID" value="EEQ84496.2"/>
    <property type="molecule type" value="Genomic_DNA"/>
</dbReference>